<feature type="region of interest" description="Disordered" evidence="1">
    <location>
        <begin position="999"/>
        <end position="1047"/>
    </location>
</feature>
<evidence type="ECO:0000256" key="1">
    <source>
        <dbReference type="SAM" id="MobiDB-lite"/>
    </source>
</evidence>
<proteinExistence type="predicted"/>
<accession>A0A6C0JGK7</accession>
<evidence type="ECO:0000313" key="2">
    <source>
        <dbReference type="EMBL" id="QHU04513.1"/>
    </source>
</evidence>
<feature type="compositionally biased region" description="Basic and acidic residues" evidence="1">
    <location>
        <begin position="1038"/>
        <end position="1047"/>
    </location>
</feature>
<dbReference type="EMBL" id="MN740401">
    <property type="protein sequence ID" value="QHU04513.1"/>
    <property type="molecule type" value="Genomic_DNA"/>
</dbReference>
<sequence length="1047" mass="116407">MDEFFTFEAKDVQVLGEVVFEEETQRPMATRFYTLDEQVSDSYEKMVPRDKRVTKFKLKELEKEVERYRELYKAYITPTAEDYVLQEPKTRRHFDWIFPVLATGGAPTYAWAEWASLFSQAAIRQPNAYPRMIAALPRSSDTTQGTPYPVEVVTETVSPEGTDSTRLLPAFKTTRTKRHEDESITLVPSPVEGSDDKATLRGYYLKSRGVDIPDPQADHPFFMDDKPRFIETQAPLSDVVPELEAVMTHGVKRTTDPYGEGAKYLKVYDVAMSSIPWKMWTQRFPPEPVANDLPPPVDLPFPEAKQDAPSQKLTEQYGVPYFPGISSRLWLQQQLDGGALVATMLLSKAADAGVAPVLASGEMAELVLPPADLSQCGLTDVPFQEFLIRGILRKTKELICVPLDIIKQERHQIGYKGRKLWKDSTGNDVLMPTIRALAAIKPQAPSTKAPELSKFGAQATSSQRSQVLAILNDPQRLPEDKEQDVQLLLQASIHSNEQYTDKEGLFVLCDHAVSMLQGEMAKDRLGFYRKWTAIVDGSRVCRVCGEQVNNDVLVDQDEFTEEGRLSKHNDALGQVVVGKEGVAEYTRNLSSMMPLFVMTDPSDATVYLLLSLLQVLPDPAQLTPVLQFARTISTALAKTDTDVTRRARGTVGIAAAASLLQLHLPALTPRRSFGPRPLMLDGYPRDADKAEGFTIADSLLLVLRKTFEAFPTSFQGPSLAVLQSVMHEGKTLRTQILGLIPKFVKQFPAQFAKAKAEFGLRPPAPQPVMLIPVVLPPSEMGSFTRFSPCPSFRLTWISKTLPVSSQPIVNIRPGLTSSPLARRVPAYPSVRAVPAVVPIPDISKRLKILIPARMGLEPTDSWKVNSLLIAHLSAIAQLATPIASLDPTASSDLLRDITKGYLRELLAAIGGDPEKRRIYDDMRAKDVTLYALLASVSAARTETNSLRAKERHAFTDRLRDMTDSDREITKQLLDRGLAPFIVTVADRDMFAKQLQEQVADHGEEYEQEEGLPDPAAERYDLNGDDAVVEDDNVPPIGNRERDDDTGE</sequence>
<dbReference type="AlphaFoldDB" id="A0A6C0JGK7"/>
<feature type="compositionally biased region" description="Acidic residues" evidence="1">
    <location>
        <begin position="1022"/>
        <end position="1032"/>
    </location>
</feature>
<name>A0A6C0JGK7_9ZZZZ</name>
<protein>
    <submittedName>
        <fullName evidence="2">Uncharacterized protein</fullName>
    </submittedName>
</protein>
<organism evidence="2">
    <name type="scientific">viral metagenome</name>
    <dbReference type="NCBI Taxonomy" id="1070528"/>
    <lineage>
        <taxon>unclassified sequences</taxon>
        <taxon>metagenomes</taxon>
        <taxon>organismal metagenomes</taxon>
    </lineage>
</organism>
<reference evidence="2" key="1">
    <citation type="journal article" date="2020" name="Nature">
        <title>Giant virus diversity and host interactions through global metagenomics.</title>
        <authorList>
            <person name="Schulz F."/>
            <person name="Roux S."/>
            <person name="Paez-Espino D."/>
            <person name="Jungbluth S."/>
            <person name="Walsh D.A."/>
            <person name="Denef V.J."/>
            <person name="McMahon K.D."/>
            <person name="Konstantinidis K.T."/>
            <person name="Eloe-Fadrosh E.A."/>
            <person name="Kyrpides N.C."/>
            <person name="Woyke T."/>
        </authorList>
    </citation>
    <scope>NUCLEOTIDE SEQUENCE</scope>
    <source>
        <strain evidence="2">GVMAG-M-3300027708-51</strain>
    </source>
</reference>